<accession>A0A1S6JH30</accession>
<protein>
    <submittedName>
        <fullName evidence="2">Uncharacterized protein</fullName>
    </submittedName>
</protein>
<dbReference type="OrthoDB" id="3872863at2"/>
<dbReference type="Proteomes" id="UP000189443">
    <property type="component" value="Chromosome"/>
</dbReference>
<dbReference type="Pfam" id="PF19721">
    <property type="entry name" value="DUF6215"/>
    <property type="match status" value="1"/>
</dbReference>
<gene>
    <name evidence="2" type="ORF">B1H29_32995</name>
</gene>
<dbReference type="InterPro" id="IPR046187">
    <property type="entry name" value="DUF6215"/>
</dbReference>
<reference evidence="2 3" key="1">
    <citation type="submission" date="2017-02" db="EMBL/GenBank/DDBJ databases">
        <title>Streptomyces pactum ACT12 Genome sequencing and assembly.</title>
        <authorList>
            <person name="Xue Q."/>
            <person name="Yan X."/>
            <person name="Jia L."/>
            <person name="Yan H."/>
        </authorList>
    </citation>
    <scope>NUCLEOTIDE SEQUENCE [LARGE SCALE GENOMIC DNA]</scope>
    <source>
        <strain evidence="2 3">ACT12</strain>
    </source>
</reference>
<evidence type="ECO:0000313" key="3">
    <source>
        <dbReference type="Proteomes" id="UP000189443"/>
    </source>
</evidence>
<dbReference type="AlphaFoldDB" id="A0A1S6JH30"/>
<dbReference type="RefSeq" id="WP_055420471.1">
    <property type="nucleotide sequence ID" value="NZ_CP019724.1"/>
</dbReference>
<sequence>MADDSARPERGMGAAAQAITAVVLVGALAGGMWTLARADAQGSAAREPATCSDTGDAPPSKRLSGAQLCTALNRPDLPALLGTPEEPARNAYGNDSSTELAGGRQIPTPGATVRFETYTVELTASYDDLPVAGTADLLGEVAEVKQVLGRAAVLYSNQTIAITFGGDGAGAGPGGTARSLVVAGDAKDSGGSYELSVWREDGMPPDDALVLRVAERVLPAVPGWTAGRLTGRS</sequence>
<dbReference type="EMBL" id="CP019724">
    <property type="protein sequence ID" value="AQS71068.1"/>
    <property type="molecule type" value="Genomic_DNA"/>
</dbReference>
<proteinExistence type="predicted"/>
<evidence type="ECO:0000256" key="1">
    <source>
        <dbReference type="SAM" id="MobiDB-lite"/>
    </source>
</evidence>
<evidence type="ECO:0000313" key="2">
    <source>
        <dbReference type="EMBL" id="AQS71068.1"/>
    </source>
</evidence>
<name>A0A1S6JH30_9ACTN</name>
<dbReference type="KEGG" id="spac:B1H29_32995"/>
<organism evidence="2 3">
    <name type="scientific">Streptomyces pactum</name>
    <dbReference type="NCBI Taxonomy" id="68249"/>
    <lineage>
        <taxon>Bacteria</taxon>
        <taxon>Bacillati</taxon>
        <taxon>Actinomycetota</taxon>
        <taxon>Actinomycetes</taxon>
        <taxon>Kitasatosporales</taxon>
        <taxon>Streptomycetaceae</taxon>
        <taxon>Streptomyces</taxon>
    </lineage>
</organism>
<keyword evidence="3" id="KW-1185">Reference proteome</keyword>
<feature type="region of interest" description="Disordered" evidence="1">
    <location>
        <begin position="77"/>
        <end position="108"/>
    </location>
</feature>